<feature type="region of interest" description="Disordered" evidence="1">
    <location>
        <begin position="208"/>
        <end position="246"/>
    </location>
</feature>
<dbReference type="EMBL" id="JACJPW010000095">
    <property type="protein sequence ID" value="MBD2184808.1"/>
    <property type="molecule type" value="Genomic_DNA"/>
</dbReference>
<proteinExistence type="predicted"/>
<evidence type="ECO:0000256" key="1">
    <source>
        <dbReference type="SAM" id="MobiDB-lite"/>
    </source>
</evidence>
<name>A0A926ZIT1_9CYAN</name>
<evidence type="ECO:0000313" key="3">
    <source>
        <dbReference type="EMBL" id="MBD2184808.1"/>
    </source>
</evidence>
<dbReference type="Proteomes" id="UP000641646">
    <property type="component" value="Unassembled WGS sequence"/>
</dbReference>
<feature type="compositionally biased region" description="Low complexity" evidence="1">
    <location>
        <begin position="227"/>
        <end position="237"/>
    </location>
</feature>
<reference evidence="3" key="1">
    <citation type="journal article" date="2015" name="ISME J.">
        <title>Draft Genome Sequence of Streptomyces incarnatus NRRL8089, which Produces the Nucleoside Antibiotic Sinefungin.</title>
        <authorList>
            <person name="Oshima K."/>
            <person name="Hattori M."/>
            <person name="Shimizu H."/>
            <person name="Fukuda K."/>
            <person name="Nemoto M."/>
            <person name="Inagaki K."/>
            <person name="Tamura T."/>
        </authorList>
    </citation>
    <scope>NUCLEOTIDE SEQUENCE</scope>
    <source>
        <strain evidence="3">FACHB-1375</strain>
    </source>
</reference>
<reference evidence="3" key="2">
    <citation type="submission" date="2020-08" db="EMBL/GenBank/DDBJ databases">
        <authorList>
            <person name="Chen M."/>
            <person name="Teng W."/>
            <person name="Zhao L."/>
            <person name="Hu C."/>
            <person name="Zhou Y."/>
            <person name="Han B."/>
            <person name="Song L."/>
            <person name="Shu W."/>
        </authorList>
    </citation>
    <scope>NUCLEOTIDE SEQUENCE</scope>
    <source>
        <strain evidence="3">FACHB-1375</strain>
    </source>
</reference>
<keyword evidence="2" id="KW-0812">Transmembrane</keyword>
<protein>
    <submittedName>
        <fullName evidence="3">Uncharacterized protein</fullName>
    </submittedName>
</protein>
<feature type="transmembrane region" description="Helical" evidence="2">
    <location>
        <begin position="12"/>
        <end position="30"/>
    </location>
</feature>
<keyword evidence="2" id="KW-0472">Membrane</keyword>
<dbReference type="RefSeq" id="WP_190471932.1">
    <property type="nucleotide sequence ID" value="NZ_JACJPW010000095.1"/>
</dbReference>
<sequence length="246" mass="26628">MDTERKKLSLKPIFIAGGAVVSLFALGLILKTIGSMTFGEPSSMGEATTITLKQATIAPPAAEPNLPESAQVLRNSAWNEVQAKCGTQLKQAFGEFDEQLEIARAQLWLLKARGESQKTNGKKSEYEWLVNNAYLGFAAEIQQLTKSGQMGTDGRTIKAYRDRRGALLDIAEAVSNTGSPLTPNVPTLSLNRAIDSCYQAASDYNALRENAAESARNSSPEPKTKTAEPTQTQTEQTEQTDGEEAQ</sequence>
<evidence type="ECO:0000256" key="2">
    <source>
        <dbReference type="SAM" id="Phobius"/>
    </source>
</evidence>
<accession>A0A926ZIT1</accession>
<organism evidence="3 4">
    <name type="scientific">Aerosakkonema funiforme FACHB-1375</name>
    <dbReference type="NCBI Taxonomy" id="2949571"/>
    <lineage>
        <taxon>Bacteria</taxon>
        <taxon>Bacillati</taxon>
        <taxon>Cyanobacteriota</taxon>
        <taxon>Cyanophyceae</taxon>
        <taxon>Oscillatoriophycideae</taxon>
        <taxon>Aerosakkonematales</taxon>
        <taxon>Aerosakkonemataceae</taxon>
        <taxon>Aerosakkonema</taxon>
    </lineage>
</organism>
<keyword evidence="2" id="KW-1133">Transmembrane helix</keyword>
<evidence type="ECO:0000313" key="4">
    <source>
        <dbReference type="Proteomes" id="UP000641646"/>
    </source>
</evidence>
<keyword evidence="4" id="KW-1185">Reference proteome</keyword>
<gene>
    <name evidence="3" type="ORF">H6G03_27680</name>
</gene>
<comment type="caution">
    <text evidence="3">The sequence shown here is derived from an EMBL/GenBank/DDBJ whole genome shotgun (WGS) entry which is preliminary data.</text>
</comment>
<dbReference type="AlphaFoldDB" id="A0A926ZIT1"/>